<keyword evidence="2" id="KW-0677">Repeat</keyword>
<dbReference type="RefSeq" id="WP_013010017.1">
    <property type="nucleotide sequence ID" value="NC_013943.1"/>
</dbReference>
<gene>
    <name evidence="3" type="ordered locus">Dacet_0690</name>
</gene>
<dbReference type="InParanoid" id="D4H4T2"/>
<dbReference type="SUPFAM" id="SSF52058">
    <property type="entry name" value="L domain-like"/>
    <property type="match status" value="1"/>
</dbReference>
<dbReference type="InterPro" id="IPR032675">
    <property type="entry name" value="LRR_dom_sf"/>
</dbReference>
<dbReference type="HOGENOM" id="CLU_1522761_0_0_0"/>
<dbReference type="AlphaFoldDB" id="D4H4T2"/>
<dbReference type="PANTHER" id="PTHR48051:SF55">
    <property type="entry name" value="MALIGNANT FIBROUS HISTIOCYTOMA-AMPLIFIED SEQUENCE 1 HOMOLOG"/>
    <property type="match status" value="1"/>
</dbReference>
<protein>
    <submittedName>
        <fullName evidence="3">Leucine-rich repeat protein</fullName>
    </submittedName>
</protein>
<name>D4H4T2_DENA2</name>
<dbReference type="Gene3D" id="3.80.10.10">
    <property type="entry name" value="Ribonuclease Inhibitor"/>
    <property type="match status" value="1"/>
</dbReference>
<sequence length="176" mass="20879">MNDLVLSNKKAVVLLKKSESLLNVTRNILKPSDDQWADFLLRWFKENIEQESSQYPKSKKDLLKITTLYLRWNRLQEVPKELFNLKQLEILELNNNSLSFLPKELGCLKRLRILNLNINNLTKLPAEIVNLNRLELINIKNNKRLELSTEQIDWLNELYRNGCTVTYDKYKFMLGE</sequence>
<reference evidence="3 4" key="1">
    <citation type="journal article" date="2010" name="Stand. Genomic Sci.">
        <title>Complete genome sequence of Denitrovibrio acetiphilus type strain (N2460).</title>
        <authorList>
            <person name="Kiss H."/>
            <person name="Lang E."/>
            <person name="Lapidus A."/>
            <person name="Copeland A."/>
            <person name="Nolan M."/>
            <person name="Glavina Del Rio T."/>
            <person name="Chen F."/>
            <person name="Lucas S."/>
            <person name="Tice H."/>
            <person name="Cheng J.F."/>
            <person name="Han C."/>
            <person name="Goodwin L."/>
            <person name="Pitluck S."/>
            <person name="Liolios K."/>
            <person name="Pati A."/>
            <person name="Ivanova N."/>
            <person name="Mavromatis K."/>
            <person name="Chen A."/>
            <person name="Palaniappan K."/>
            <person name="Land M."/>
            <person name="Hauser L."/>
            <person name="Chang Y.J."/>
            <person name="Jeffries C.D."/>
            <person name="Detter J.C."/>
            <person name="Brettin T."/>
            <person name="Spring S."/>
            <person name="Rohde M."/>
            <person name="Goker M."/>
            <person name="Woyke T."/>
            <person name="Bristow J."/>
            <person name="Eisen J.A."/>
            <person name="Markowitz V."/>
            <person name="Hugenholtz P."/>
            <person name="Kyrpides N.C."/>
            <person name="Klenk H.P."/>
        </authorList>
    </citation>
    <scope>NUCLEOTIDE SEQUENCE [LARGE SCALE GENOMIC DNA]</scope>
    <source>
        <strain evidence="4">DSM 12809 / NBRC 114555 / N2460</strain>
    </source>
</reference>
<dbReference type="SMART" id="SM00369">
    <property type="entry name" value="LRR_TYP"/>
    <property type="match status" value="3"/>
</dbReference>
<dbReference type="EMBL" id="CP001968">
    <property type="protein sequence ID" value="ADD67476.1"/>
    <property type="molecule type" value="Genomic_DNA"/>
</dbReference>
<dbReference type="GO" id="GO:0005737">
    <property type="term" value="C:cytoplasm"/>
    <property type="evidence" value="ECO:0007669"/>
    <property type="project" value="TreeGrafter"/>
</dbReference>
<evidence type="ECO:0000313" key="4">
    <source>
        <dbReference type="Proteomes" id="UP000002012"/>
    </source>
</evidence>
<evidence type="ECO:0000313" key="3">
    <source>
        <dbReference type="EMBL" id="ADD67476.1"/>
    </source>
</evidence>
<dbReference type="PANTHER" id="PTHR48051">
    <property type="match status" value="1"/>
</dbReference>
<dbReference type="KEGG" id="dap:Dacet_0690"/>
<evidence type="ECO:0000256" key="1">
    <source>
        <dbReference type="ARBA" id="ARBA00022614"/>
    </source>
</evidence>
<dbReference type="InterPro" id="IPR050216">
    <property type="entry name" value="LRR_domain-containing"/>
</dbReference>
<dbReference type="Proteomes" id="UP000002012">
    <property type="component" value="Chromosome"/>
</dbReference>
<dbReference type="eggNOG" id="COG4886">
    <property type="taxonomic scope" value="Bacteria"/>
</dbReference>
<accession>D4H4T2</accession>
<dbReference type="PaxDb" id="522772-Dacet_0690"/>
<dbReference type="InterPro" id="IPR001611">
    <property type="entry name" value="Leu-rich_rpt"/>
</dbReference>
<keyword evidence="4" id="KW-1185">Reference proteome</keyword>
<proteinExistence type="predicted"/>
<dbReference type="STRING" id="522772.Dacet_0690"/>
<dbReference type="Pfam" id="PF13855">
    <property type="entry name" value="LRR_8"/>
    <property type="match status" value="1"/>
</dbReference>
<evidence type="ECO:0000256" key="2">
    <source>
        <dbReference type="ARBA" id="ARBA00022737"/>
    </source>
</evidence>
<dbReference type="InterPro" id="IPR003591">
    <property type="entry name" value="Leu-rich_rpt_typical-subtyp"/>
</dbReference>
<organism evidence="3 4">
    <name type="scientific">Denitrovibrio acetiphilus (strain DSM 12809 / NBRC 114555 / N2460)</name>
    <dbReference type="NCBI Taxonomy" id="522772"/>
    <lineage>
        <taxon>Bacteria</taxon>
        <taxon>Pseudomonadati</taxon>
        <taxon>Deferribacterota</taxon>
        <taxon>Deferribacteres</taxon>
        <taxon>Deferribacterales</taxon>
        <taxon>Geovibrionaceae</taxon>
        <taxon>Denitrovibrio</taxon>
    </lineage>
</organism>
<keyword evidence="1" id="KW-0433">Leucine-rich repeat</keyword>